<evidence type="ECO:0000259" key="3">
    <source>
        <dbReference type="Pfam" id="PF01648"/>
    </source>
</evidence>
<dbReference type="GO" id="GO:0008897">
    <property type="term" value="F:holo-[acyl-carrier-protein] synthase activity"/>
    <property type="evidence" value="ECO:0007669"/>
    <property type="project" value="InterPro"/>
</dbReference>
<dbReference type="AlphaFoldDB" id="A0A194AHD5"/>
<dbReference type="PANTHER" id="PTHR12215">
    <property type="entry name" value="PHOSPHOPANTETHEINE TRANSFERASE"/>
    <property type="match status" value="1"/>
</dbReference>
<name>A0A194AHD5_9BACT</name>
<evidence type="ECO:0000313" key="5">
    <source>
        <dbReference type="Proteomes" id="UP000095200"/>
    </source>
</evidence>
<accession>A0A194AHD5</accession>
<organism evidence="4 5">
    <name type="scientific">Desulfoplanes formicivorans</name>
    <dbReference type="NCBI Taxonomy" id="1592317"/>
    <lineage>
        <taxon>Bacteria</taxon>
        <taxon>Pseudomonadati</taxon>
        <taxon>Thermodesulfobacteriota</taxon>
        <taxon>Desulfovibrionia</taxon>
        <taxon>Desulfovibrionales</taxon>
        <taxon>Desulfoplanaceae</taxon>
        <taxon>Desulfoplanes</taxon>
    </lineage>
</organism>
<reference evidence="5" key="1">
    <citation type="submission" date="2016-06" db="EMBL/GenBank/DDBJ databases">
        <title>Draft genome sequence of Desulfoplanes formicivorans strain Pf12B.</title>
        <authorList>
            <person name="Watanabe M."/>
            <person name="Kojima H."/>
            <person name="Fukui M."/>
        </authorList>
    </citation>
    <scope>NUCLEOTIDE SEQUENCE [LARGE SCALE GENOMIC DNA]</scope>
    <source>
        <strain evidence="5">Pf12B</strain>
    </source>
</reference>
<dbReference type="Gene3D" id="3.90.470.20">
    <property type="entry name" value="4'-phosphopantetheinyl transferase domain"/>
    <property type="match status" value="2"/>
</dbReference>
<dbReference type="GO" id="GO:0005829">
    <property type="term" value="C:cytosol"/>
    <property type="evidence" value="ECO:0007669"/>
    <property type="project" value="TreeGrafter"/>
</dbReference>
<comment type="similarity">
    <text evidence="1">Belongs to the P-Pant transferase superfamily. Gsp/Sfp/HetI/AcpT family.</text>
</comment>
<keyword evidence="5" id="KW-1185">Reference proteome</keyword>
<proteinExistence type="inferred from homology"/>
<gene>
    <name evidence="4" type="ORF">DPF_1339</name>
</gene>
<protein>
    <recommendedName>
        <fullName evidence="3">4'-phosphopantetheinyl transferase domain-containing protein</fullName>
    </recommendedName>
</protein>
<dbReference type="Proteomes" id="UP000095200">
    <property type="component" value="Unassembled WGS sequence"/>
</dbReference>
<dbReference type="OrthoDB" id="5459907at2"/>
<dbReference type="InterPro" id="IPR050559">
    <property type="entry name" value="P-Pant_transferase_sf"/>
</dbReference>
<dbReference type="SUPFAM" id="SSF56214">
    <property type="entry name" value="4'-phosphopantetheinyl transferase"/>
    <property type="match status" value="2"/>
</dbReference>
<dbReference type="EMBL" id="BDFE01000015">
    <property type="protein sequence ID" value="GAU08625.1"/>
    <property type="molecule type" value="Genomic_DNA"/>
</dbReference>
<sequence length="233" mass="25930">MKTTSLLLAAPVEHMDRVDETTFLSLIPDADSRFIRRNRRRSDRLQRMLARLLVAYGMQYLEGWNMDRGLAALGHESKGRPILAGSGRPISLSHSGRWAVCAIGSADQSCIGVDVEKVRPLQVEEFAIAFTPTELQVIRQQPDPASDLIRRWTIKEAILKALGTGLLTNPLDMETLTCPLTAKNLSWFWRHYPLEKGYWLTVGTPPPPSVMPLLLPTAEDLVSGIKKPPGHTA</sequence>
<dbReference type="InterPro" id="IPR008278">
    <property type="entry name" value="4-PPantetheinyl_Trfase_dom"/>
</dbReference>
<dbReference type="PANTHER" id="PTHR12215:SF10">
    <property type="entry name" value="L-AMINOADIPATE-SEMIALDEHYDE DEHYDROGENASE-PHOSPHOPANTETHEINYL TRANSFERASE"/>
    <property type="match status" value="1"/>
</dbReference>
<dbReference type="Pfam" id="PF01648">
    <property type="entry name" value="ACPS"/>
    <property type="match status" value="1"/>
</dbReference>
<dbReference type="RefSeq" id="WP_069858299.1">
    <property type="nucleotide sequence ID" value="NZ_BDFE01000015.1"/>
</dbReference>
<dbReference type="STRING" id="1592317.DPF_1339"/>
<feature type="domain" description="4'-phosphopantetheinyl transferase" evidence="3">
    <location>
        <begin position="111"/>
        <end position="192"/>
    </location>
</feature>
<evidence type="ECO:0000256" key="1">
    <source>
        <dbReference type="ARBA" id="ARBA00010990"/>
    </source>
</evidence>
<dbReference type="InterPro" id="IPR037143">
    <property type="entry name" value="4-PPantetheinyl_Trfase_dom_sf"/>
</dbReference>
<evidence type="ECO:0000256" key="2">
    <source>
        <dbReference type="ARBA" id="ARBA00022679"/>
    </source>
</evidence>
<dbReference type="GO" id="GO:0019878">
    <property type="term" value="P:lysine biosynthetic process via aminoadipic acid"/>
    <property type="evidence" value="ECO:0007669"/>
    <property type="project" value="TreeGrafter"/>
</dbReference>
<evidence type="ECO:0000313" key="4">
    <source>
        <dbReference type="EMBL" id="GAU08625.1"/>
    </source>
</evidence>
<comment type="caution">
    <text evidence="4">The sequence shown here is derived from an EMBL/GenBank/DDBJ whole genome shotgun (WGS) entry which is preliminary data.</text>
</comment>
<keyword evidence="2" id="KW-0808">Transferase</keyword>
<dbReference type="GO" id="GO:0000287">
    <property type="term" value="F:magnesium ion binding"/>
    <property type="evidence" value="ECO:0007669"/>
    <property type="project" value="InterPro"/>
</dbReference>